<dbReference type="EC" id="2.5.1.10" evidence="4"/>
<proteinExistence type="inferred from homology"/>
<dbReference type="PANTHER" id="PTHR12001:SF71">
    <property type="entry name" value="(2E,6E)-FARNESYL DIPHOSPHATE SYNTHASE"/>
    <property type="match status" value="1"/>
</dbReference>
<dbReference type="EC" id="2.5.1.29" evidence="4"/>
<evidence type="ECO:0000256" key="2">
    <source>
        <dbReference type="ARBA" id="ARBA00022842"/>
    </source>
</evidence>
<dbReference type="AlphaFoldDB" id="A0A840IRQ4"/>
<evidence type="ECO:0000313" key="4">
    <source>
        <dbReference type="EMBL" id="MBB4684219.1"/>
    </source>
</evidence>
<dbReference type="GO" id="GO:0004161">
    <property type="term" value="F:dimethylallyltranstransferase activity"/>
    <property type="evidence" value="ECO:0007669"/>
    <property type="project" value="UniProtKB-EC"/>
</dbReference>
<dbReference type="SFLD" id="SFLDS00005">
    <property type="entry name" value="Isoprenoid_Synthase_Type_I"/>
    <property type="match status" value="1"/>
</dbReference>
<dbReference type="InterPro" id="IPR008949">
    <property type="entry name" value="Isoprenoid_synthase_dom_sf"/>
</dbReference>
<name>A0A840IRQ4_9PSEU</name>
<keyword evidence="1" id="KW-0479">Metal-binding</keyword>
<dbReference type="CDD" id="cd00685">
    <property type="entry name" value="Trans_IPPS_HT"/>
    <property type="match status" value="1"/>
</dbReference>
<dbReference type="SFLD" id="SFLDG01017">
    <property type="entry name" value="Polyprenyl_Transferase_Like"/>
    <property type="match status" value="1"/>
</dbReference>
<comment type="caution">
    <text evidence="4">The sequence shown here is derived from an EMBL/GenBank/DDBJ whole genome shotgun (WGS) entry which is preliminary data.</text>
</comment>
<comment type="similarity">
    <text evidence="3">Belongs to the FPP/GGPP synthase family.</text>
</comment>
<sequence>MTTDVLTSAAAGVVPQVLGRTRDLVQPALRAAVARLDESSRAISAYHLGWTDAHGVPAQGNGGKAVRSALAVASARAAGAPAETGVPGAVAVELVHNFSLVHDDLMDGDTERRHRPTVWSLWGAASAVLTGDAMLGLAQEVLLEADSPHVVPAARLLAGTTRRLIKGQVLDVAFEQRDDVTLAECVEMAGGKTGALLSGSAAIGAVLAGAPAEAVEALAVFGEEIGLAFQLVDDVLGIWGDPAATGKPVYSDLRAGKKSLPITYATTHGGAAGRELAGWLAAPDPADEAELARVAALVAAAGGREWATAEAARHVATAEQALSALPPQPRAELTDIARFIVHREA</sequence>
<keyword evidence="2" id="KW-0460">Magnesium</keyword>
<dbReference type="GO" id="GO:0008299">
    <property type="term" value="P:isoprenoid biosynthetic process"/>
    <property type="evidence" value="ECO:0007669"/>
    <property type="project" value="InterPro"/>
</dbReference>
<dbReference type="GO" id="GO:0046872">
    <property type="term" value="F:metal ion binding"/>
    <property type="evidence" value="ECO:0007669"/>
    <property type="project" value="UniProtKB-KW"/>
</dbReference>
<protein>
    <submittedName>
        <fullName evidence="4">Geranylgeranyl diphosphate synthase type I</fullName>
        <ecNumber evidence="4">2.5.1.1</ecNumber>
        <ecNumber evidence="4">2.5.1.10</ecNumber>
        <ecNumber evidence="4">2.5.1.29</ecNumber>
    </submittedName>
</protein>
<keyword evidence="5" id="KW-1185">Reference proteome</keyword>
<evidence type="ECO:0000256" key="3">
    <source>
        <dbReference type="RuleBase" id="RU004466"/>
    </source>
</evidence>
<dbReference type="Pfam" id="PF00348">
    <property type="entry name" value="polyprenyl_synt"/>
    <property type="match status" value="1"/>
</dbReference>
<organism evidence="4 5">
    <name type="scientific">Amycolatopsis jiangsuensis</name>
    <dbReference type="NCBI Taxonomy" id="1181879"/>
    <lineage>
        <taxon>Bacteria</taxon>
        <taxon>Bacillati</taxon>
        <taxon>Actinomycetota</taxon>
        <taxon>Actinomycetes</taxon>
        <taxon>Pseudonocardiales</taxon>
        <taxon>Pseudonocardiaceae</taxon>
        <taxon>Amycolatopsis</taxon>
    </lineage>
</organism>
<dbReference type="Gene3D" id="1.10.600.10">
    <property type="entry name" value="Farnesyl Diphosphate Synthase"/>
    <property type="match status" value="1"/>
</dbReference>
<evidence type="ECO:0000313" key="5">
    <source>
        <dbReference type="Proteomes" id="UP000581769"/>
    </source>
</evidence>
<dbReference type="PROSITE" id="PS00723">
    <property type="entry name" value="POLYPRENYL_SYNTHASE_1"/>
    <property type="match status" value="1"/>
</dbReference>
<dbReference type="SUPFAM" id="SSF48576">
    <property type="entry name" value="Terpenoid synthases"/>
    <property type="match status" value="1"/>
</dbReference>
<dbReference type="RefSeq" id="WP_184779151.1">
    <property type="nucleotide sequence ID" value="NZ_JACHMG010000001.1"/>
</dbReference>
<dbReference type="InterPro" id="IPR033749">
    <property type="entry name" value="Polyprenyl_synt_CS"/>
</dbReference>
<dbReference type="InterPro" id="IPR000092">
    <property type="entry name" value="Polyprenyl_synt"/>
</dbReference>
<dbReference type="PROSITE" id="PS00444">
    <property type="entry name" value="POLYPRENYL_SYNTHASE_2"/>
    <property type="match status" value="1"/>
</dbReference>
<dbReference type="EC" id="2.5.1.1" evidence="4"/>
<reference evidence="4 5" key="1">
    <citation type="submission" date="2020-08" db="EMBL/GenBank/DDBJ databases">
        <title>Sequencing the genomes of 1000 actinobacteria strains.</title>
        <authorList>
            <person name="Klenk H.-P."/>
        </authorList>
    </citation>
    <scope>NUCLEOTIDE SEQUENCE [LARGE SCALE GENOMIC DNA]</scope>
    <source>
        <strain evidence="4 5">DSM 45859</strain>
    </source>
</reference>
<keyword evidence="3 4" id="KW-0808">Transferase</keyword>
<dbReference type="GO" id="GO:0004337">
    <property type="term" value="F:(2E,6E)-farnesyl diphosphate synthase activity"/>
    <property type="evidence" value="ECO:0007669"/>
    <property type="project" value="UniProtKB-EC"/>
</dbReference>
<gene>
    <name evidence="4" type="ORF">BJY18_001704</name>
</gene>
<dbReference type="GO" id="GO:0004311">
    <property type="term" value="F:geranylgeranyl diphosphate synthase activity"/>
    <property type="evidence" value="ECO:0007669"/>
    <property type="project" value="UniProtKB-EC"/>
</dbReference>
<evidence type="ECO:0000256" key="1">
    <source>
        <dbReference type="ARBA" id="ARBA00022723"/>
    </source>
</evidence>
<dbReference type="Proteomes" id="UP000581769">
    <property type="component" value="Unassembled WGS sequence"/>
</dbReference>
<dbReference type="PANTHER" id="PTHR12001">
    <property type="entry name" value="GERANYLGERANYL PYROPHOSPHATE SYNTHASE"/>
    <property type="match status" value="1"/>
</dbReference>
<accession>A0A840IRQ4</accession>
<dbReference type="EMBL" id="JACHMG010000001">
    <property type="protein sequence ID" value="MBB4684219.1"/>
    <property type="molecule type" value="Genomic_DNA"/>
</dbReference>